<feature type="region of interest" description="Disordered" evidence="1">
    <location>
        <begin position="538"/>
        <end position="617"/>
    </location>
</feature>
<dbReference type="SUPFAM" id="SSF52777">
    <property type="entry name" value="CoA-dependent acyltransferases"/>
    <property type="match status" value="3"/>
</dbReference>
<organism evidence="3 4">
    <name type="scientific">Streptantibioticus silvisoli</name>
    <dbReference type="NCBI Taxonomy" id="2705255"/>
    <lineage>
        <taxon>Bacteria</taxon>
        <taxon>Bacillati</taxon>
        <taxon>Actinomycetota</taxon>
        <taxon>Actinomycetes</taxon>
        <taxon>Kitasatosporales</taxon>
        <taxon>Streptomycetaceae</taxon>
        <taxon>Streptantibioticus</taxon>
    </lineage>
</organism>
<feature type="region of interest" description="Disordered" evidence="1">
    <location>
        <begin position="883"/>
        <end position="965"/>
    </location>
</feature>
<evidence type="ECO:0000259" key="2">
    <source>
        <dbReference type="Pfam" id="PF00668"/>
    </source>
</evidence>
<sequence>MNARPARQALPLTAAQRGVWAAHRLAPGSSAYNLAHYSEIRGPVDARLLARAVRHAEGECGTFDVRLAAVDQGAGATQELTAGGTSGWQSVDLRRESDPRTAAQAWMERDRATAPDLVTGVLARAALLRLGDDHYFWYRRCHHILTDTFGALVLARRIAEVYEALLAGEGDPAGDPLGRLTTLLADEAAYRASPEYAADRAYWADRLADRAPVPSLAPGAPAGPAARPITSLVTLSPDELGALHAAGRQARTPWTVPLLAAVGAFLHRVTGRPDITLGVPVTARRGAQMLTIPGMVANRLPLRLAIDPAMTRTDLLRHVTTRLGELMAHQRYPHDDLCRDLRRPDRDEHLFGLLVDITPISADLRFAGRTTTVTTLSGGPVPDLTVNFRPGAESKGLECEFLAHPDRYTQHDVTTHQRRFITFLRALATAEGDSPIGGLGVGVGVGLMAGDVDRVGRVGGVGGGGRVGGVGSIRGVDRAGGAGDVDRAGRQVRMRGFSAEPGEVEDVLASAARVSRTGFALTALDVLRHKTVAAMGAHASAIEGSRSAAERGDPVRPPSGEPARPDARRSTFDAPQDVLPRGPLPAPPRPRAESADRFGEDPGNGDPSAPDNTQQVFGLRGPVDADALHSVCRQLVRRHPVLRTVFGRDEAGRAVRLIANEIDVPFSVQDVRGAAPNERAHRLAVLLAQDKRTRFRPDERPLLRFTLIHLGPDGHLLVLTGHPALRDGHSLPLVLRDLSALHTATRSAAGGTGPDAAGAIGDRADATGGARTGSVGTGSVRTGAVGTGGVRTRVDGTRVDGTGAVGTGGVRTGGVRTGAVRTGSVRTRGDGTGAVGTGPEAAGPEALDTGTVGTGTPGAPDAVDGLPPVVPFRAYLDRSTAVNPATAHTARRRDSVKLAAPAEPDVEYPAGPPSPLDADRSQKLTRVLDPTTDDERLGGRLRPPGRPGSLRRGAADERMRPPTPR</sequence>
<dbReference type="Proteomes" id="UP001156398">
    <property type="component" value="Unassembled WGS sequence"/>
</dbReference>
<dbReference type="RefSeq" id="WP_282704415.1">
    <property type="nucleotide sequence ID" value="NZ_JAAGKO020000004.1"/>
</dbReference>
<proteinExistence type="predicted"/>
<reference evidence="3 4" key="1">
    <citation type="submission" date="2023-05" db="EMBL/GenBank/DDBJ databases">
        <title>Streptantibioticus silvisoli sp. nov., acidotolerant actinomycetes 1 from pine litter.</title>
        <authorList>
            <person name="Swiecimska M."/>
            <person name="Golinska P."/>
            <person name="Sangal V."/>
            <person name="Wachnowicz B."/>
            <person name="Goodfellow M."/>
        </authorList>
    </citation>
    <scope>NUCLEOTIDE SEQUENCE [LARGE SCALE GENOMIC DNA]</scope>
    <source>
        <strain evidence="3 4">SL54</strain>
    </source>
</reference>
<dbReference type="PANTHER" id="PTHR45527">
    <property type="entry name" value="NONRIBOSOMAL PEPTIDE SYNTHETASE"/>
    <property type="match status" value="1"/>
</dbReference>
<name>A0ABT6VVD3_9ACTN</name>
<feature type="compositionally biased region" description="Low complexity" evidence="1">
    <location>
        <begin position="817"/>
        <end position="826"/>
    </location>
</feature>
<accession>A0ABT6VVD3</accession>
<feature type="compositionally biased region" description="Gly residues" evidence="1">
    <location>
        <begin position="803"/>
        <end position="816"/>
    </location>
</feature>
<feature type="compositionally biased region" description="Low complexity" evidence="1">
    <location>
        <begin position="754"/>
        <end position="784"/>
    </location>
</feature>
<dbReference type="InterPro" id="IPR001242">
    <property type="entry name" value="Condensation_dom"/>
</dbReference>
<protein>
    <submittedName>
        <fullName evidence="3">Condensation domain-containing protein</fullName>
    </submittedName>
</protein>
<feature type="region of interest" description="Disordered" evidence="1">
    <location>
        <begin position="746"/>
        <end position="865"/>
    </location>
</feature>
<feature type="domain" description="Condensation" evidence="2">
    <location>
        <begin position="612"/>
        <end position="744"/>
    </location>
</feature>
<feature type="compositionally biased region" description="Basic and acidic residues" evidence="1">
    <location>
        <begin position="953"/>
        <end position="965"/>
    </location>
</feature>
<dbReference type="Gene3D" id="3.30.559.30">
    <property type="entry name" value="Nonribosomal peptide synthetase, condensation domain"/>
    <property type="match status" value="1"/>
</dbReference>
<dbReference type="Pfam" id="PF00668">
    <property type="entry name" value="Condensation"/>
    <property type="match status" value="2"/>
</dbReference>
<comment type="caution">
    <text evidence="3">The sequence shown here is derived from an EMBL/GenBank/DDBJ whole genome shotgun (WGS) entry which is preliminary data.</text>
</comment>
<dbReference type="EMBL" id="JAAGKO020000004">
    <property type="protein sequence ID" value="MDI5961999.1"/>
    <property type="molecule type" value="Genomic_DNA"/>
</dbReference>
<gene>
    <name evidence="3" type="ORF">POF43_004540</name>
</gene>
<evidence type="ECO:0000313" key="3">
    <source>
        <dbReference type="EMBL" id="MDI5961999.1"/>
    </source>
</evidence>
<dbReference type="InterPro" id="IPR023213">
    <property type="entry name" value="CAT-like_dom_sf"/>
</dbReference>
<dbReference type="Gene3D" id="3.30.559.10">
    <property type="entry name" value="Chloramphenicol acetyltransferase-like domain"/>
    <property type="match status" value="2"/>
</dbReference>
<keyword evidence="4" id="KW-1185">Reference proteome</keyword>
<evidence type="ECO:0000313" key="4">
    <source>
        <dbReference type="Proteomes" id="UP001156398"/>
    </source>
</evidence>
<dbReference type="PANTHER" id="PTHR45527:SF1">
    <property type="entry name" value="FATTY ACID SYNTHASE"/>
    <property type="match status" value="1"/>
</dbReference>
<feature type="domain" description="Condensation" evidence="2">
    <location>
        <begin position="8"/>
        <end position="429"/>
    </location>
</feature>
<feature type="compositionally biased region" description="Basic and acidic residues" evidence="1">
    <location>
        <begin position="590"/>
        <end position="600"/>
    </location>
</feature>
<evidence type="ECO:0000256" key="1">
    <source>
        <dbReference type="SAM" id="MobiDB-lite"/>
    </source>
</evidence>